<comment type="similarity">
    <text evidence="6">Belongs to the binding-protein-dependent transport system permease family.</text>
</comment>
<dbReference type="InterPro" id="IPR000515">
    <property type="entry name" value="MetI-like"/>
</dbReference>
<evidence type="ECO:0000313" key="9">
    <source>
        <dbReference type="EMBL" id="GFH39183.1"/>
    </source>
</evidence>
<dbReference type="Proteomes" id="UP000484988">
    <property type="component" value="Unassembled WGS sequence"/>
</dbReference>
<keyword evidence="10" id="KW-1185">Reference proteome</keyword>
<dbReference type="Pfam" id="PF00528">
    <property type="entry name" value="BPD_transp_1"/>
    <property type="match status" value="1"/>
</dbReference>
<evidence type="ECO:0000256" key="1">
    <source>
        <dbReference type="ARBA" id="ARBA00004141"/>
    </source>
</evidence>
<dbReference type="InterPro" id="IPR051204">
    <property type="entry name" value="ABC_transp_perm/SBD"/>
</dbReference>
<feature type="domain" description="ABC transmembrane type-1" evidence="8">
    <location>
        <begin position="100"/>
        <end position="279"/>
    </location>
</feature>
<feature type="transmembrane region" description="Helical" evidence="6">
    <location>
        <begin position="214"/>
        <end position="241"/>
    </location>
</feature>
<feature type="transmembrane region" description="Helical" evidence="6">
    <location>
        <begin position="131"/>
        <end position="151"/>
    </location>
</feature>
<evidence type="ECO:0000256" key="7">
    <source>
        <dbReference type="SAM" id="MobiDB-lite"/>
    </source>
</evidence>
<keyword evidence="3 6" id="KW-0812">Transmembrane</keyword>
<dbReference type="PANTHER" id="PTHR30177:SF4">
    <property type="entry name" value="OSMOPROTECTANT IMPORT PERMEASE PROTEIN OSMW"/>
    <property type="match status" value="1"/>
</dbReference>
<dbReference type="CDD" id="cd06261">
    <property type="entry name" value="TM_PBP2"/>
    <property type="match status" value="1"/>
</dbReference>
<keyword evidence="2 6" id="KW-0813">Transport</keyword>
<proteinExistence type="inferred from homology"/>
<evidence type="ECO:0000256" key="6">
    <source>
        <dbReference type="RuleBase" id="RU363032"/>
    </source>
</evidence>
<evidence type="ECO:0000256" key="3">
    <source>
        <dbReference type="ARBA" id="ARBA00022692"/>
    </source>
</evidence>
<comment type="subcellular location">
    <subcellularLocation>
        <location evidence="6">Cell membrane</location>
        <topology evidence="6">Multi-pass membrane protein</topology>
    </subcellularLocation>
    <subcellularLocation>
        <location evidence="1">Membrane</location>
        <topology evidence="1">Multi-pass membrane protein</topology>
    </subcellularLocation>
</comment>
<evidence type="ECO:0000259" key="8">
    <source>
        <dbReference type="PROSITE" id="PS50928"/>
    </source>
</evidence>
<feature type="compositionally biased region" description="Low complexity" evidence="7">
    <location>
        <begin position="1"/>
        <end position="18"/>
    </location>
</feature>
<feature type="transmembrane region" description="Helical" evidence="6">
    <location>
        <begin position="104"/>
        <end position="124"/>
    </location>
</feature>
<dbReference type="AlphaFoldDB" id="A0A6A0B3B8"/>
<dbReference type="PANTHER" id="PTHR30177">
    <property type="entry name" value="GLYCINE BETAINE/L-PROLINE TRANSPORT SYSTEM PERMEASE PROTEIN PROW"/>
    <property type="match status" value="1"/>
</dbReference>
<sequence>MPGAWFGPPRWFPGRRPLPSSPTPPTPRPCPRRCTRAAVRRPLGDCRWRGLGSFRVRRAVGQAGHEDGGGEMAGPDCLVTNDWICGEYLRSRSQELVDATAQHVQITAASVAIGLAVAFPLALLARGRPRFAAPVLGLTTVLYTIPSLAMFSLLLPLFGLSAALVVTGLVLYSLTILVRNTVAGLEAVPAETREAARGMGYGPARMLWEVELPLALPAVMAGLRIATVSTVALTTVGSIVGRGGLGNLIEDALPSFFKAQVLTASVLCVLLAVAADLLLLGVQRLLTPWTRIRTRQAGNREAR</sequence>
<feature type="region of interest" description="Disordered" evidence="7">
    <location>
        <begin position="1"/>
        <end position="32"/>
    </location>
</feature>
<dbReference type="SUPFAM" id="SSF161098">
    <property type="entry name" value="MetI-like"/>
    <property type="match status" value="1"/>
</dbReference>
<accession>A0A6A0B3B8</accession>
<dbReference type="GO" id="GO:0031460">
    <property type="term" value="P:glycine betaine transport"/>
    <property type="evidence" value="ECO:0007669"/>
    <property type="project" value="TreeGrafter"/>
</dbReference>
<evidence type="ECO:0000256" key="2">
    <source>
        <dbReference type="ARBA" id="ARBA00022448"/>
    </source>
</evidence>
<organism evidence="9 10">
    <name type="scientific">Streptomyces pacificus</name>
    <dbReference type="NCBI Taxonomy" id="2705029"/>
    <lineage>
        <taxon>Bacteria</taxon>
        <taxon>Bacillati</taxon>
        <taxon>Actinomycetota</taxon>
        <taxon>Actinomycetes</taxon>
        <taxon>Kitasatosporales</taxon>
        <taxon>Streptomycetaceae</taxon>
        <taxon>Streptomyces</taxon>
    </lineage>
</organism>
<comment type="caution">
    <text evidence="9">The sequence shown here is derived from an EMBL/GenBank/DDBJ whole genome shotgun (WGS) entry which is preliminary data.</text>
</comment>
<dbReference type="PROSITE" id="PS50928">
    <property type="entry name" value="ABC_TM1"/>
    <property type="match status" value="1"/>
</dbReference>
<feature type="compositionally biased region" description="Pro residues" evidence="7">
    <location>
        <begin position="19"/>
        <end position="29"/>
    </location>
</feature>
<reference evidence="9 10" key="1">
    <citation type="submission" date="2020-02" db="EMBL/GenBank/DDBJ databases">
        <title>Whole Genome Shotgun Sequence of Streptomyces sp. strain CWH03.</title>
        <authorList>
            <person name="Dohra H."/>
            <person name="Kodani S."/>
            <person name="Yamamura H."/>
        </authorList>
    </citation>
    <scope>NUCLEOTIDE SEQUENCE [LARGE SCALE GENOMIC DNA]</scope>
    <source>
        <strain evidence="9 10">CWH03</strain>
    </source>
</reference>
<protein>
    <submittedName>
        <fullName evidence="9">ABC transporter permease</fullName>
    </submittedName>
</protein>
<evidence type="ECO:0000256" key="5">
    <source>
        <dbReference type="ARBA" id="ARBA00023136"/>
    </source>
</evidence>
<name>A0A6A0B3B8_9ACTN</name>
<feature type="transmembrane region" description="Helical" evidence="6">
    <location>
        <begin position="261"/>
        <end position="286"/>
    </location>
</feature>
<dbReference type="EMBL" id="BLLG01000024">
    <property type="protein sequence ID" value="GFH39183.1"/>
    <property type="molecule type" value="Genomic_DNA"/>
</dbReference>
<dbReference type="GO" id="GO:0005886">
    <property type="term" value="C:plasma membrane"/>
    <property type="evidence" value="ECO:0007669"/>
    <property type="project" value="UniProtKB-SubCell"/>
</dbReference>
<dbReference type="GO" id="GO:0055085">
    <property type="term" value="P:transmembrane transport"/>
    <property type="evidence" value="ECO:0007669"/>
    <property type="project" value="InterPro"/>
</dbReference>
<evidence type="ECO:0000256" key="4">
    <source>
        <dbReference type="ARBA" id="ARBA00022989"/>
    </source>
</evidence>
<dbReference type="InterPro" id="IPR035906">
    <property type="entry name" value="MetI-like_sf"/>
</dbReference>
<dbReference type="Gene3D" id="1.10.3720.10">
    <property type="entry name" value="MetI-like"/>
    <property type="match status" value="1"/>
</dbReference>
<gene>
    <name evidence="9" type="ORF">SCWH03_54480</name>
</gene>
<evidence type="ECO:0000313" key="10">
    <source>
        <dbReference type="Proteomes" id="UP000484988"/>
    </source>
</evidence>
<keyword evidence="4 6" id="KW-1133">Transmembrane helix</keyword>
<feature type="transmembrane region" description="Helical" evidence="6">
    <location>
        <begin position="157"/>
        <end position="178"/>
    </location>
</feature>
<keyword evidence="5 6" id="KW-0472">Membrane</keyword>